<feature type="compositionally biased region" description="Basic and acidic residues" evidence="1">
    <location>
        <begin position="49"/>
        <end position="58"/>
    </location>
</feature>
<evidence type="ECO:0000256" key="1">
    <source>
        <dbReference type="SAM" id="MobiDB-lite"/>
    </source>
</evidence>
<organism evidence="2 3">
    <name type="scientific">Macrolepiota fuliginosa MF-IS2</name>
    <dbReference type="NCBI Taxonomy" id="1400762"/>
    <lineage>
        <taxon>Eukaryota</taxon>
        <taxon>Fungi</taxon>
        <taxon>Dikarya</taxon>
        <taxon>Basidiomycota</taxon>
        <taxon>Agaricomycotina</taxon>
        <taxon>Agaricomycetes</taxon>
        <taxon>Agaricomycetidae</taxon>
        <taxon>Agaricales</taxon>
        <taxon>Agaricineae</taxon>
        <taxon>Agaricaceae</taxon>
        <taxon>Macrolepiota</taxon>
    </lineage>
</organism>
<accession>A0A9P6BWG5</accession>
<name>A0A9P6BWG5_9AGAR</name>
<evidence type="ECO:0000313" key="3">
    <source>
        <dbReference type="Proteomes" id="UP000807342"/>
    </source>
</evidence>
<proteinExistence type="predicted"/>
<evidence type="ECO:0000313" key="2">
    <source>
        <dbReference type="EMBL" id="KAF9440724.1"/>
    </source>
</evidence>
<protein>
    <submittedName>
        <fullName evidence="2">Uncharacterized protein</fullName>
    </submittedName>
</protein>
<dbReference type="AlphaFoldDB" id="A0A9P6BWG5"/>
<keyword evidence="3" id="KW-1185">Reference proteome</keyword>
<feature type="region of interest" description="Disordered" evidence="1">
    <location>
        <begin position="47"/>
        <end position="68"/>
    </location>
</feature>
<gene>
    <name evidence="2" type="ORF">P691DRAFT_73092</name>
</gene>
<reference evidence="2" key="1">
    <citation type="submission" date="2020-11" db="EMBL/GenBank/DDBJ databases">
        <authorList>
            <consortium name="DOE Joint Genome Institute"/>
            <person name="Ahrendt S."/>
            <person name="Riley R."/>
            <person name="Andreopoulos W."/>
            <person name="Labutti K."/>
            <person name="Pangilinan J."/>
            <person name="Ruiz-Duenas F.J."/>
            <person name="Barrasa J.M."/>
            <person name="Sanchez-Garcia M."/>
            <person name="Camarero S."/>
            <person name="Miyauchi S."/>
            <person name="Serrano A."/>
            <person name="Linde D."/>
            <person name="Babiker R."/>
            <person name="Drula E."/>
            <person name="Ayuso-Fernandez I."/>
            <person name="Pacheco R."/>
            <person name="Padilla G."/>
            <person name="Ferreira P."/>
            <person name="Barriuso J."/>
            <person name="Kellner H."/>
            <person name="Castanera R."/>
            <person name="Alfaro M."/>
            <person name="Ramirez L."/>
            <person name="Pisabarro A.G."/>
            <person name="Kuo A."/>
            <person name="Tritt A."/>
            <person name="Lipzen A."/>
            <person name="He G."/>
            <person name="Yan M."/>
            <person name="Ng V."/>
            <person name="Cullen D."/>
            <person name="Martin F."/>
            <person name="Rosso M.-N."/>
            <person name="Henrissat B."/>
            <person name="Hibbett D."/>
            <person name="Martinez A.T."/>
            <person name="Grigoriev I.V."/>
        </authorList>
    </citation>
    <scope>NUCLEOTIDE SEQUENCE</scope>
    <source>
        <strain evidence="2">MF-IS2</strain>
    </source>
</reference>
<sequence>MIQSWCAICISSILFLFTRVSLVRIKHDVLLRLPVYPQLNFDHLSNPGDRLESRRGGDTNKLSMLATT</sequence>
<dbReference type="Proteomes" id="UP000807342">
    <property type="component" value="Unassembled WGS sequence"/>
</dbReference>
<dbReference type="EMBL" id="MU152305">
    <property type="protein sequence ID" value="KAF9440724.1"/>
    <property type="molecule type" value="Genomic_DNA"/>
</dbReference>
<comment type="caution">
    <text evidence="2">The sequence shown here is derived from an EMBL/GenBank/DDBJ whole genome shotgun (WGS) entry which is preliminary data.</text>
</comment>